<feature type="region of interest" description="Disordered" evidence="4">
    <location>
        <begin position="318"/>
        <end position="343"/>
    </location>
</feature>
<evidence type="ECO:0000256" key="1">
    <source>
        <dbReference type="ARBA" id="ARBA00004328"/>
    </source>
</evidence>
<evidence type="ECO:0000259" key="5">
    <source>
        <dbReference type="Pfam" id="PF03906"/>
    </source>
</evidence>
<sequence>MATPRTVNTWPLNGVVREFDITFDYLSRNFIQVMLIGGDFKKLVLGTDYTFVTNTRIRTTLAYQTPYTAIEIRRVTSTTERLVEFQDASILHAQDLNIDALQVMHVAEEAREAATETIGVNGDGQLDARGRKIVNLGNAVDPQDALPLGQYLADKGGAAESAAAAAQSASNAATSASQAQSSNLAAALNASAAESARAAAVAAQGTATTEANRAKTEADRANTRANDSAASAGASATSAGQAAGSATNAANSATAAQQSASTAQTQLNLFQDQYWGVYASDPVTGPGGRPRVTGVFYFNSATGTHRVWNGTAWANAPQGPAGTPGTNGTNGATGPKGKDGSVPRRGWRVAYAATNKIRFFPYYTEQVRIRQNNAGSGEWPIIYQDESSATFTEYTLGQGTFTGLSNEVLYVLVPYGTNSANELSIAPITASEASPTFDPEYGWIRGGIYLSQKVPIFGAFMLVGGQFKDDDTTRGVVSTANQPPRSLSIRRSTNLTIPQAQSANIQQVSFICLSATVQGYSNVAVGLPNTGGGFYSTHVVQNTGTTTEVQIDGSLCAFPNGPLFSASIGLQHPFSAGGYNLKTKLINANVGDITANGAGPLGMNCSLNAMIFDRQ</sequence>
<organism evidence="6 7">
    <name type="scientific">Delftia phage IME-DE1</name>
    <dbReference type="NCBI Taxonomy" id="1647385"/>
    <lineage>
        <taxon>Viruses</taxon>
        <taxon>Duplodnaviria</taxon>
        <taxon>Heunggongvirae</taxon>
        <taxon>Uroviricota</taxon>
        <taxon>Caudoviricetes</taxon>
        <taxon>Autographivirales</taxon>
        <taxon>Autotranscriptaviridae</taxon>
        <taxon>Piedvirus</taxon>
        <taxon>Piedvirus IMEDE1</taxon>
    </lineage>
</organism>
<dbReference type="GO" id="GO:0098015">
    <property type="term" value="C:virus tail"/>
    <property type="evidence" value="ECO:0007669"/>
    <property type="project" value="UniProtKB-KW"/>
</dbReference>
<dbReference type="InterPro" id="IPR005604">
    <property type="entry name" value="Phage_T7_tail_fibre-like_N"/>
</dbReference>
<reference evidence="6 7" key="1">
    <citation type="submission" date="2015-04" db="EMBL/GenBank/DDBJ databases">
        <title>Isolation and genomic analysis of Delftia bacteriophage IME-DE1.</title>
        <authorList>
            <person name="Kang H."/>
        </authorList>
    </citation>
    <scope>NUCLEOTIDE SEQUENCE [LARGE SCALE GENOMIC DNA]</scope>
</reference>
<keyword evidence="2" id="KW-1227">Viral tail protein</keyword>
<feature type="domain" description="Bacteriophage T7 tail fibre protein-like N-terminal" evidence="5">
    <location>
        <begin position="3"/>
        <end position="128"/>
    </location>
</feature>
<feature type="region of interest" description="Disordered" evidence="4">
    <location>
        <begin position="204"/>
        <end position="233"/>
    </location>
</feature>
<evidence type="ECO:0000313" key="6">
    <source>
        <dbReference type="EMBL" id="AKG94469.1"/>
    </source>
</evidence>
<evidence type="ECO:0000256" key="4">
    <source>
        <dbReference type="SAM" id="MobiDB-lite"/>
    </source>
</evidence>
<dbReference type="KEGG" id="vg:26520518"/>
<dbReference type="EMBL" id="KR153873">
    <property type="protein sequence ID" value="AKG94469.1"/>
    <property type="molecule type" value="Genomic_DNA"/>
</dbReference>
<dbReference type="OrthoDB" id="1721at10239"/>
<keyword evidence="7" id="KW-1185">Reference proteome</keyword>
<feature type="compositionally biased region" description="Low complexity" evidence="4">
    <location>
        <begin position="318"/>
        <end position="335"/>
    </location>
</feature>
<evidence type="ECO:0000313" key="7">
    <source>
        <dbReference type="Proteomes" id="UP000201918"/>
    </source>
</evidence>
<accession>A0A0F7DD40</accession>
<comment type="subcellular location">
    <subcellularLocation>
        <location evidence="1">Virion</location>
    </subcellularLocation>
</comment>
<proteinExistence type="predicted"/>
<evidence type="ECO:0000256" key="3">
    <source>
        <dbReference type="ARBA" id="ARBA00022844"/>
    </source>
</evidence>
<feature type="compositionally biased region" description="Basic and acidic residues" evidence="4">
    <location>
        <begin position="212"/>
        <end position="222"/>
    </location>
</feature>
<protein>
    <submittedName>
        <fullName evidence="6">Tail fiber protein</fullName>
    </submittedName>
</protein>
<dbReference type="RefSeq" id="YP_009191789.1">
    <property type="nucleotide sequence ID" value="NC_028702.1"/>
</dbReference>
<dbReference type="Proteomes" id="UP000201918">
    <property type="component" value="Segment"/>
</dbReference>
<dbReference type="GeneID" id="26520518"/>
<keyword evidence="3" id="KW-0946">Virion</keyword>
<name>A0A0F7DD40_9CAUD</name>
<evidence type="ECO:0000256" key="2">
    <source>
        <dbReference type="ARBA" id="ARBA00022732"/>
    </source>
</evidence>
<dbReference type="Pfam" id="PF03906">
    <property type="entry name" value="Phage_T7_tail"/>
    <property type="match status" value="1"/>
</dbReference>